<dbReference type="SUPFAM" id="SSF55781">
    <property type="entry name" value="GAF domain-like"/>
    <property type="match status" value="1"/>
</dbReference>
<dbReference type="Proteomes" id="UP000242133">
    <property type="component" value="Unassembled WGS sequence"/>
</dbReference>
<accession>A0A2P8EYS3</accession>
<dbReference type="PANTHER" id="PTHR33525">
    <property type="match status" value="1"/>
</dbReference>
<reference evidence="2 3" key="1">
    <citation type="submission" date="2018-03" db="EMBL/GenBank/DDBJ databases">
        <title>Genomic Encyclopedia of Archaeal and Bacterial Type Strains, Phase II (KMG-II): from individual species to whole genera.</title>
        <authorList>
            <person name="Goeker M."/>
        </authorList>
    </citation>
    <scope>NUCLEOTIDE SEQUENCE [LARGE SCALE GENOMIC DNA]</scope>
    <source>
        <strain evidence="2 3">DSM 17586</strain>
    </source>
</reference>
<dbReference type="EMBL" id="PYGI01000007">
    <property type="protein sequence ID" value="PSL14613.1"/>
    <property type="molecule type" value="Genomic_DNA"/>
</dbReference>
<dbReference type="Pfam" id="PF08668">
    <property type="entry name" value="HDOD"/>
    <property type="match status" value="1"/>
</dbReference>
<dbReference type="OrthoDB" id="9791419at2"/>
<dbReference type="InterPro" id="IPR052340">
    <property type="entry name" value="RNase_Y/CdgJ"/>
</dbReference>
<organism evidence="2 3">
    <name type="scientific">Marinobacterium halophilum</name>
    <dbReference type="NCBI Taxonomy" id="267374"/>
    <lineage>
        <taxon>Bacteria</taxon>
        <taxon>Pseudomonadati</taxon>
        <taxon>Pseudomonadota</taxon>
        <taxon>Gammaproteobacteria</taxon>
        <taxon>Oceanospirillales</taxon>
        <taxon>Oceanospirillaceae</taxon>
        <taxon>Marinobacterium</taxon>
    </lineage>
</organism>
<dbReference type="PANTHER" id="PTHR33525:SF4">
    <property type="entry name" value="CYCLIC DI-GMP PHOSPHODIESTERASE CDGJ"/>
    <property type="match status" value="1"/>
</dbReference>
<dbReference type="Pfam" id="PF01590">
    <property type="entry name" value="GAF"/>
    <property type="match status" value="1"/>
</dbReference>
<evidence type="ECO:0000259" key="1">
    <source>
        <dbReference type="PROSITE" id="PS51833"/>
    </source>
</evidence>
<gene>
    <name evidence="2" type="ORF">CLV44_10764</name>
</gene>
<evidence type="ECO:0000313" key="2">
    <source>
        <dbReference type="EMBL" id="PSL14613.1"/>
    </source>
</evidence>
<feature type="domain" description="HDOD" evidence="1">
    <location>
        <begin position="43"/>
        <end position="238"/>
    </location>
</feature>
<evidence type="ECO:0000313" key="3">
    <source>
        <dbReference type="Proteomes" id="UP000242133"/>
    </source>
</evidence>
<comment type="caution">
    <text evidence="2">The sequence shown here is derived from an EMBL/GenBank/DDBJ whole genome shotgun (WGS) entry which is preliminary data.</text>
</comment>
<dbReference type="Gene3D" id="1.10.3210.10">
    <property type="entry name" value="Hypothetical protein af1432"/>
    <property type="match status" value="1"/>
</dbReference>
<dbReference type="InterPro" id="IPR003018">
    <property type="entry name" value="GAF"/>
</dbReference>
<dbReference type="Gene3D" id="3.30.450.40">
    <property type="match status" value="1"/>
</dbReference>
<dbReference type="PROSITE" id="PS51833">
    <property type="entry name" value="HDOD"/>
    <property type="match status" value="1"/>
</dbReference>
<proteinExistence type="predicted"/>
<keyword evidence="3" id="KW-1185">Reference proteome</keyword>
<dbReference type="AlphaFoldDB" id="A0A2P8EYS3"/>
<protein>
    <submittedName>
        <fullName evidence="2">HDOD domain-containing protein</fullName>
    </submittedName>
</protein>
<dbReference type="InterPro" id="IPR029016">
    <property type="entry name" value="GAF-like_dom_sf"/>
</dbReference>
<dbReference type="SUPFAM" id="SSF109604">
    <property type="entry name" value="HD-domain/PDEase-like"/>
    <property type="match status" value="1"/>
</dbReference>
<sequence length="533" mass="59914">MRGFESINDDGSPPVILLWDRLNLKYQDTLNAIYARLDRLGDLPVFSATINRIRQVSSSRQSDAMALAMAVMKDANLSARLLKIANTPTYNRSGGQISAVSRAVVLIGFERIQNLCVTLKLIESFRDEQPDSGIEQLLISAFLNASLAREMAAAAGALDIEETYICGLLYGLGEIIVAFTLPDVYAEMLRARQRARDNWPRIQLQQLGGHFSDIGQDLAQSWGFPKRVVQAMDPLTAEQQRGNGRLNHQLAVSCHDLLELVYSRDTAGELDFSVLMSGLAEITRQPVENLDQHLGEAFRQVCDLADEYGLSHRIISPRLNVSDDVDLDEMTRKLAYYVHSREARHREVPAPSELVETQPSEETRQMERQLHHLQAMNALIIAPTSPSQILEATVAAIVDACALERVAFCQLGANGQELKTRIAAGTGHEVVKAFFQLHRQMPDVLLFFRIMEKRMTLLVPDTEEPGWRERLPEHFLQSVDPKGFIMAPLVVQDRVLGLMYADKGDLIEDHEFKVFNQFLMQARLGLEVLQSRR</sequence>
<name>A0A2P8EYS3_9GAMM</name>
<dbReference type="InterPro" id="IPR013976">
    <property type="entry name" value="HDOD"/>
</dbReference>